<organism evidence="2 3">
    <name type="scientific">Streptomyces cinerochromogenes</name>
    <dbReference type="NCBI Taxonomy" id="66422"/>
    <lineage>
        <taxon>Bacteria</taxon>
        <taxon>Bacillati</taxon>
        <taxon>Actinomycetota</taxon>
        <taxon>Actinomycetes</taxon>
        <taxon>Kitasatosporales</taxon>
        <taxon>Streptomycetaceae</taxon>
        <taxon>Streptomyces</taxon>
    </lineage>
</organism>
<accession>A0ABW7B927</accession>
<name>A0ABW7B927_9ACTN</name>
<dbReference type="RefSeq" id="WP_392819650.1">
    <property type="nucleotide sequence ID" value="NZ_JBICYV010000012.1"/>
</dbReference>
<feature type="region of interest" description="Disordered" evidence="1">
    <location>
        <begin position="56"/>
        <end position="85"/>
    </location>
</feature>
<sequence length="85" mass="9105">MASEPGAATTATELLSVRDGRPSPVAGNLLRRHLGRLEAEMARLRELQREMATLLRHHTEGSPSPLTGAGRAGNRAGHPEYGTHT</sequence>
<evidence type="ECO:0000256" key="1">
    <source>
        <dbReference type="SAM" id="MobiDB-lite"/>
    </source>
</evidence>
<protein>
    <submittedName>
        <fullName evidence="2">Uncharacterized protein</fullName>
    </submittedName>
</protein>
<evidence type="ECO:0000313" key="3">
    <source>
        <dbReference type="Proteomes" id="UP001604267"/>
    </source>
</evidence>
<proteinExistence type="predicted"/>
<dbReference type="Proteomes" id="UP001604267">
    <property type="component" value="Unassembled WGS sequence"/>
</dbReference>
<dbReference type="EMBL" id="JBICYV010000012">
    <property type="protein sequence ID" value="MFG3013695.1"/>
    <property type="molecule type" value="Genomic_DNA"/>
</dbReference>
<gene>
    <name evidence="2" type="ORF">ACGFZB_25265</name>
</gene>
<reference evidence="2 3" key="1">
    <citation type="submission" date="2024-10" db="EMBL/GenBank/DDBJ databases">
        <title>The Natural Products Discovery Center: Release of the First 8490 Sequenced Strains for Exploring Actinobacteria Biosynthetic Diversity.</title>
        <authorList>
            <person name="Kalkreuter E."/>
            <person name="Kautsar S.A."/>
            <person name="Yang D."/>
            <person name="Bader C.D."/>
            <person name="Teijaro C.N."/>
            <person name="Fluegel L."/>
            <person name="Davis C.M."/>
            <person name="Simpson J.R."/>
            <person name="Lauterbach L."/>
            <person name="Steele A.D."/>
            <person name="Gui C."/>
            <person name="Meng S."/>
            <person name="Li G."/>
            <person name="Viehrig K."/>
            <person name="Ye F."/>
            <person name="Su P."/>
            <person name="Kiefer A.F."/>
            <person name="Nichols A."/>
            <person name="Cepeda A.J."/>
            <person name="Yan W."/>
            <person name="Fan B."/>
            <person name="Jiang Y."/>
            <person name="Adhikari A."/>
            <person name="Zheng C.-J."/>
            <person name="Schuster L."/>
            <person name="Cowan T.M."/>
            <person name="Smanski M.J."/>
            <person name="Chevrette M.G."/>
            <person name="De Carvalho L.P.S."/>
            <person name="Shen B."/>
        </authorList>
    </citation>
    <scope>NUCLEOTIDE SEQUENCE [LARGE SCALE GENOMIC DNA]</scope>
    <source>
        <strain evidence="2 3">NPDC048320</strain>
    </source>
</reference>
<feature type="region of interest" description="Disordered" evidence="1">
    <location>
        <begin position="1"/>
        <end position="26"/>
    </location>
</feature>
<evidence type="ECO:0000313" key="2">
    <source>
        <dbReference type="EMBL" id="MFG3013695.1"/>
    </source>
</evidence>
<comment type="caution">
    <text evidence="2">The sequence shown here is derived from an EMBL/GenBank/DDBJ whole genome shotgun (WGS) entry which is preliminary data.</text>
</comment>
<keyword evidence="3" id="KW-1185">Reference proteome</keyword>